<reference evidence="3" key="1">
    <citation type="submission" date="2019-08" db="EMBL/GenBank/DDBJ databases">
        <title>Limnoglobus roseus gen. nov., sp. nov., a novel freshwater planctomycete with a giant genome from the family Gemmataceae.</title>
        <authorList>
            <person name="Kulichevskaya I.S."/>
            <person name="Naumoff D.G."/>
            <person name="Miroshnikov K."/>
            <person name="Ivanova A."/>
            <person name="Philippov D.A."/>
            <person name="Hakobyan A."/>
            <person name="Rijpstra I.C."/>
            <person name="Sinninghe Damste J.S."/>
            <person name="Liesack W."/>
            <person name="Dedysh S.N."/>
        </authorList>
    </citation>
    <scope>NUCLEOTIDE SEQUENCE [LARGE SCALE GENOMIC DNA]</scope>
    <source>
        <strain evidence="3">PX52</strain>
    </source>
</reference>
<name>A0A5C1A4Z7_9BACT</name>
<protein>
    <submittedName>
        <fullName evidence="2">HNH endonuclease</fullName>
    </submittedName>
</protein>
<proteinExistence type="predicted"/>
<dbReference type="Proteomes" id="UP000324974">
    <property type="component" value="Chromosome"/>
</dbReference>
<dbReference type="EMBL" id="CP042425">
    <property type="protein sequence ID" value="QEL13413.1"/>
    <property type="molecule type" value="Genomic_DNA"/>
</dbReference>
<evidence type="ECO:0000259" key="1">
    <source>
        <dbReference type="PROSITE" id="PS50157"/>
    </source>
</evidence>
<dbReference type="AlphaFoldDB" id="A0A5C1A4Z7"/>
<evidence type="ECO:0000313" key="3">
    <source>
        <dbReference type="Proteomes" id="UP000324974"/>
    </source>
</evidence>
<dbReference type="KEGG" id="lrs:PX52LOC_00268"/>
<organism evidence="2 3">
    <name type="scientific">Limnoglobus roseus</name>
    <dbReference type="NCBI Taxonomy" id="2598579"/>
    <lineage>
        <taxon>Bacteria</taxon>
        <taxon>Pseudomonadati</taxon>
        <taxon>Planctomycetota</taxon>
        <taxon>Planctomycetia</taxon>
        <taxon>Gemmatales</taxon>
        <taxon>Gemmataceae</taxon>
        <taxon>Limnoglobus</taxon>
    </lineage>
</organism>
<keyword evidence="2" id="KW-0540">Nuclease</keyword>
<feature type="domain" description="C2H2-type" evidence="1">
    <location>
        <begin position="21"/>
        <end position="48"/>
    </location>
</feature>
<keyword evidence="2" id="KW-0255">Endonuclease</keyword>
<sequence length="124" mass="13776">MAGKKQVRAAFRSAVFRRDRYRCAMCGKPGRDRQGGDEHRNYHPGAAEQSLVALDAHHITDRNEMPKGGYVAENGITLCDDECHRLAEVFHQTGVPHPGYDPADLYERIGSNLEKARSASVKLA</sequence>
<gene>
    <name evidence="2" type="ORF">PX52LOC_00268</name>
</gene>
<keyword evidence="3" id="KW-1185">Reference proteome</keyword>
<dbReference type="RefSeq" id="WP_149108388.1">
    <property type="nucleotide sequence ID" value="NZ_CP042425.1"/>
</dbReference>
<evidence type="ECO:0000313" key="2">
    <source>
        <dbReference type="EMBL" id="QEL13413.1"/>
    </source>
</evidence>
<dbReference type="PROSITE" id="PS50157">
    <property type="entry name" value="ZINC_FINGER_C2H2_2"/>
    <property type="match status" value="1"/>
</dbReference>
<accession>A0A5C1A4Z7</accession>
<dbReference type="OrthoDB" id="9802901at2"/>
<dbReference type="InterPro" id="IPR013087">
    <property type="entry name" value="Znf_C2H2_type"/>
</dbReference>
<dbReference type="GO" id="GO:0004519">
    <property type="term" value="F:endonuclease activity"/>
    <property type="evidence" value="ECO:0007669"/>
    <property type="project" value="UniProtKB-KW"/>
</dbReference>
<keyword evidence="2" id="KW-0378">Hydrolase</keyword>